<dbReference type="RefSeq" id="WP_163288709.1">
    <property type="nucleotide sequence ID" value="NZ_JAAGWY010000001.1"/>
</dbReference>
<proteinExistence type="predicted"/>
<evidence type="ECO:0000313" key="3">
    <source>
        <dbReference type="Proteomes" id="UP000474967"/>
    </source>
</evidence>
<reference evidence="2 3" key="1">
    <citation type="journal article" date="2014" name="J. Microbiol.">
        <title>Diaminobutyricibacter tongyongensis gen. nov., sp. nov. and Homoserinibacter gongjuensis gen. nov., sp. nov. belong to the family Microbacteriaceae.</title>
        <authorList>
            <person name="Kim S.J."/>
            <person name="Ahn J.H."/>
            <person name="Weon H.Y."/>
            <person name="Hamada M."/>
            <person name="Suzuki K."/>
            <person name="Kwon S.W."/>
        </authorList>
    </citation>
    <scope>NUCLEOTIDE SEQUENCE [LARGE SCALE GENOMIC DNA]</scope>
    <source>
        <strain evidence="2 3">NBRC 108724</strain>
    </source>
</reference>
<evidence type="ECO:0000313" key="2">
    <source>
        <dbReference type="EMBL" id="NEN05503.1"/>
    </source>
</evidence>
<keyword evidence="1" id="KW-1133">Transmembrane helix</keyword>
<gene>
    <name evidence="2" type="ORF">G3T36_06425</name>
</gene>
<sequence length="142" mass="15141">MSDKPPLPRERRRTTTGLRPLSVLVRDLVAEIRRLIAAEFALFKAEMTAKAKEAGVGVGLLVAALVFVFFALAALVTTAVLAFALIVPAWLAALIVAGILLLIAGIAILIGVVSLKKVPPIIPEETVESLREDVRALKGDRP</sequence>
<dbReference type="Proteomes" id="UP000474967">
    <property type="component" value="Unassembled WGS sequence"/>
</dbReference>
<dbReference type="AlphaFoldDB" id="A0A6L9XVU2"/>
<keyword evidence="1" id="KW-0472">Membrane</keyword>
<keyword evidence="1" id="KW-0812">Transmembrane</keyword>
<name>A0A6L9XVU2_9MICO</name>
<dbReference type="InterPro" id="IPR009937">
    <property type="entry name" value="Phage_holin_3_6"/>
</dbReference>
<dbReference type="EMBL" id="JAAGWY010000001">
    <property type="protein sequence ID" value="NEN05503.1"/>
    <property type="molecule type" value="Genomic_DNA"/>
</dbReference>
<comment type="caution">
    <text evidence="2">The sequence shown here is derived from an EMBL/GenBank/DDBJ whole genome shotgun (WGS) entry which is preliminary data.</text>
</comment>
<accession>A0A6L9XVU2</accession>
<protein>
    <submittedName>
        <fullName evidence="2">Phage holin family protein</fullName>
    </submittedName>
</protein>
<keyword evidence="3" id="KW-1185">Reference proteome</keyword>
<organism evidence="2 3">
    <name type="scientific">Leifsonia tongyongensis</name>
    <dbReference type="NCBI Taxonomy" id="1268043"/>
    <lineage>
        <taxon>Bacteria</taxon>
        <taxon>Bacillati</taxon>
        <taxon>Actinomycetota</taxon>
        <taxon>Actinomycetes</taxon>
        <taxon>Micrococcales</taxon>
        <taxon>Microbacteriaceae</taxon>
        <taxon>Leifsonia</taxon>
    </lineage>
</organism>
<dbReference type="Pfam" id="PF07332">
    <property type="entry name" value="Phage_holin_3_6"/>
    <property type="match status" value="1"/>
</dbReference>
<evidence type="ECO:0000256" key="1">
    <source>
        <dbReference type="SAM" id="Phobius"/>
    </source>
</evidence>
<feature type="transmembrane region" description="Helical" evidence="1">
    <location>
        <begin position="90"/>
        <end position="113"/>
    </location>
</feature>
<feature type="transmembrane region" description="Helical" evidence="1">
    <location>
        <begin position="54"/>
        <end position="84"/>
    </location>
</feature>